<evidence type="ECO:0000256" key="3">
    <source>
        <dbReference type="ARBA" id="ARBA00022490"/>
    </source>
</evidence>
<evidence type="ECO:0000259" key="10">
    <source>
        <dbReference type="PROSITE" id="PS51741"/>
    </source>
</evidence>
<gene>
    <name evidence="11" type="ORF">TRICI_003637</name>
</gene>
<dbReference type="GO" id="GO:0009898">
    <property type="term" value="C:cytoplasmic side of plasma membrane"/>
    <property type="evidence" value="ECO:0007669"/>
    <property type="project" value="TreeGrafter"/>
</dbReference>
<reference evidence="11" key="1">
    <citation type="journal article" date="2019" name="G3 (Bethesda)">
        <title>Genome Assemblies of Two Rare Opportunistic Yeast Pathogens: Diutina rugosa (syn. Candida rugosa) and Trichomonascus ciferrii (syn. Candida ciferrii).</title>
        <authorList>
            <person name="Mixao V."/>
            <person name="Saus E."/>
            <person name="Hansen A.P."/>
            <person name="Lass-Florl C."/>
            <person name="Gabaldon T."/>
        </authorList>
    </citation>
    <scope>NUCLEOTIDE SEQUENCE</scope>
    <source>
        <strain evidence="11">CBS 4856</strain>
    </source>
</reference>
<dbReference type="PRINTS" id="PR00452">
    <property type="entry name" value="SH3DOMAIN"/>
</dbReference>
<feature type="compositionally biased region" description="Low complexity" evidence="8">
    <location>
        <begin position="612"/>
        <end position="625"/>
    </location>
</feature>
<feature type="region of interest" description="Disordered" evidence="8">
    <location>
        <begin position="309"/>
        <end position="916"/>
    </location>
</feature>
<dbReference type="FunFam" id="1.20.1270.60:FF:000045">
    <property type="entry name" value="Cell division control protein"/>
    <property type="match status" value="1"/>
</dbReference>
<dbReference type="InterPro" id="IPR036028">
    <property type="entry name" value="SH3-like_dom_sf"/>
</dbReference>
<dbReference type="PRINTS" id="PR00499">
    <property type="entry name" value="P67PHOX"/>
</dbReference>
<feature type="compositionally biased region" description="Low complexity" evidence="8">
    <location>
        <begin position="436"/>
        <end position="450"/>
    </location>
</feature>
<name>A0A642V362_9ASCO</name>
<keyword evidence="7" id="KW-0175">Coiled coil</keyword>
<evidence type="ECO:0000256" key="5">
    <source>
        <dbReference type="ARBA" id="ARBA00023212"/>
    </source>
</evidence>
<evidence type="ECO:0000313" key="11">
    <source>
        <dbReference type="EMBL" id="KAA8911951.1"/>
    </source>
</evidence>
<dbReference type="Gene3D" id="2.30.30.40">
    <property type="entry name" value="SH3 Domains"/>
    <property type="match status" value="1"/>
</dbReference>
<dbReference type="AlphaFoldDB" id="A0A642V362"/>
<dbReference type="Gene3D" id="1.20.1270.60">
    <property type="entry name" value="Arfaptin homology (AH) domain/BAR domain"/>
    <property type="match status" value="1"/>
</dbReference>
<dbReference type="PANTHER" id="PTHR23065">
    <property type="entry name" value="PROLINE-SERINE-THREONINE PHOSPHATASE INTERACTING PROTEIN 1"/>
    <property type="match status" value="1"/>
</dbReference>
<evidence type="ECO:0000256" key="6">
    <source>
        <dbReference type="PROSITE-ProRule" id="PRU00192"/>
    </source>
</evidence>
<feature type="compositionally biased region" description="Basic and acidic residues" evidence="8">
    <location>
        <begin position="573"/>
        <end position="584"/>
    </location>
</feature>
<keyword evidence="4" id="KW-0597">Phosphoprotein</keyword>
<dbReference type="CDD" id="cd07651">
    <property type="entry name" value="F-BAR_PombeCdc15_like"/>
    <property type="match status" value="1"/>
</dbReference>
<evidence type="ECO:0000259" key="9">
    <source>
        <dbReference type="PROSITE" id="PS50002"/>
    </source>
</evidence>
<evidence type="ECO:0008006" key="13">
    <source>
        <dbReference type="Google" id="ProtNLM"/>
    </source>
</evidence>
<evidence type="ECO:0000256" key="8">
    <source>
        <dbReference type="SAM" id="MobiDB-lite"/>
    </source>
</evidence>
<dbReference type="SMART" id="SM00055">
    <property type="entry name" value="FCH"/>
    <property type="match status" value="1"/>
</dbReference>
<dbReference type="OrthoDB" id="27823at2759"/>
<dbReference type="InterPro" id="IPR027267">
    <property type="entry name" value="AH/BAR_dom_sf"/>
</dbReference>
<sequence>MAQEVDDYSFANNFWGKDDSGVHTLFQRMNDSKQTLDEIQAFVKERIAIEDEYARKLQALSRRGLGTNEIGSLKEALDVIKTTTENMGKSHSDASQQFREQLGNPLEQFAAQSRSKRKAVHATVDKFGKAKLTQTAAVEKARQRFEMDCNKINGYSAQQNLLMGKELERNNAKLERAQQSVDASKREYQNGLRVLAENTDRWNKEWKHSCDQFQDMEEERIDFLKSNLWNYTNIISAVCVSDDEGCESIRVSLEKCDIDKDIEQFVRAKATGAEIYNPPEFINYLDGEGNDSKRGPGYQLANFRRETTLDYEDNSEPPPPPVSKEPDMPPQQERQSREESSMPPATQAPPIRKPVLGAPADDMNHQPRPTSASPSRKPVPNQAPTPQQQQQRSSIPQLNFNDDEDDDYQSIPVLAHPDSHPSTAQSSPVQGSASPNSSVYSNNTSISSQSEDQNAEEPKRRTWASPFRRRSKKDLNAQKSWGSIGRNNSESSSGGGDRTVTAKSGIGKRFVEQQQQQKTGQNGSSVLSMGENMFDLGVSRPQGSKSPFENRSRTGSPTKNMSKDDPLVAALARLKDSMPDEDRAASPQPNKHSRYGSVGGYNQQGGPDMGPKRVSSRSAPVSPVKGGQARPQSALVPPGPAFTASEMEATSGRYSNQTKELFGGGSGSNRSMQRPKSQVDMRQGGRRGYEDAYYDDYQDEDDSHGYYNTMPARPKSFYAEPAAAEDPYGAPPPPPQQQPPPQGRADSYRRHYRSKSASPLKGGGGSVMDPYRSASPIPQQGRGGDSFRRAASPGPDPYRRTASPGPDPYRSASPRPHQHDSFRRSRSPGPGQGPSNQSSRKDPYRRSPSPAPHQLQDSSYPRSVSPGPGGEPQPNYYRSASPAQQYHPRESMRQRSKSAADLSQSNSQMKHSMSLPAVSSDGRKIIRYSKAAYDYRAAIPEEVSFRKGDILLVLLMQEDGWWEVEVLNSRRRFGLAPSNFLVNF</sequence>
<dbReference type="InterPro" id="IPR031160">
    <property type="entry name" value="F_BAR_dom"/>
</dbReference>
<accession>A0A642V362</accession>
<feature type="compositionally biased region" description="Polar residues" evidence="8">
    <location>
        <begin position="541"/>
        <end position="560"/>
    </location>
</feature>
<dbReference type="GO" id="GO:0120104">
    <property type="term" value="C:mitotic actomyosin contractile ring, proximal layer"/>
    <property type="evidence" value="ECO:0007669"/>
    <property type="project" value="TreeGrafter"/>
</dbReference>
<evidence type="ECO:0000313" key="12">
    <source>
        <dbReference type="Proteomes" id="UP000761534"/>
    </source>
</evidence>
<dbReference type="GO" id="GO:0030036">
    <property type="term" value="P:actin cytoskeleton organization"/>
    <property type="evidence" value="ECO:0007669"/>
    <property type="project" value="UniProtKB-ARBA"/>
</dbReference>
<feature type="compositionally biased region" description="Low complexity" evidence="8">
    <location>
        <begin position="378"/>
        <end position="397"/>
    </location>
</feature>
<dbReference type="InterPro" id="IPR001452">
    <property type="entry name" value="SH3_domain"/>
</dbReference>
<organism evidence="11 12">
    <name type="scientific">Trichomonascus ciferrii</name>
    <dbReference type="NCBI Taxonomy" id="44093"/>
    <lineage>
        <taxon>Eukaryota</taxon>
        <taxon>Fungi</taxon>
        <taxon>Dikarya</taxon>
        <taxon>Ascomycota</taxon>
        <taxon>Saccharomycotina</taxon>
        <taxon>Dipodascomycetes</taxon>
        <taxon>Dipodascales</taxon>
        <taxon>Trichomonascaceae</taxon>
        <taxon>Trichomonascus</taxon>
        <taxon>Trichomonascus ciferrii complex</taxon>
    </lineage>
</organism>
<dbReference type="SUPFAM" id="SSF50044">
    <property type="entry name" value="SH3-domain"/>
    <property type="match status" value="1"/>
</dbReference>
<feature type="domain" description="F-BAR" evidence="10">
    <location>
        <begin position="8"/>
        <end position="261"/>
    </location>
</feature>
<evidence type="ECO:0000256" key="7">
    <source>
        <dbReference type="PROSITE-ProRule" id="PRU01077"/>
    </source>
</evidence>
<dbReference type="VEuPathDB" id="FungiDB:TRICI_003637"/>
<proteinExistence type="predicted"/>
<keyword evidence="3" id="KW-0963">Cytoplasm</keyword>
<dbReference type="PROSITE" id="PS50002">
    <property type="entry name" value="SH3"/>
    <property type="match status" value="1"/>
</dbReference>
<dbReference type="Pfam" id="PF00018">
    <property type="entry name" value="SH3_1"/>
    <property type="match status" value="1"/>
</dbReference>
<dbReference type="Proteomes" id="UP000761534">
    <property type="component" value="Unassembled WGS sequence"/>
</dbReference>
<dbReference type="Pfam" id="PF00611">
    <property type="entry name" value="FCH"/>
    <property type="match status" value="1"/>
</dbReference>
<feature type="compositionally biased region" description="Polar residues" evidence="8">
    <location>
        <begin position="420"/>
        <end position="435"/>
    </location>
</feature>
<comment type="caution">
    <text evidence="11">The sequence shown here is derived from an EMBL/GenBank/DDBJ whole genome shotgun (WGS) entry which is preliminary data.</text>
</comment>
<feature type="compositionally biased region" description="Polar residues" evidence="8">
    <location>
        <begin position="518"/>
        <end position="527"/>
    </location>
</feature>
<keyword evidence="12" id="KW-1185">Reference proteome</keyword>
<keyword evidence="5" id="KW-0206">Cytoskeleton</keyword>
<feature type="compositionally biased region" description="Acidic residues" evidence="8">
    <location>
        <begin position="692"/>
        <end position="702"/>
    </location>
</feature>
<dbReference type="InterPro" id="IPR001060">
    <property type="entry name" value="FCH_dom"/>
</dbReference>
<feature type="compositionally biased region" description="Pro residues" evidence="8">
    <location>
        <begin position="729"/>
        <end position="742"/>
    </location>
</feature>
<dbReference type="GO" id="GO:0005543">
    <property type="term" value="F:phospholipid binding"/>
    <property type="evidence" value="ECO:0007669"/>
    <property type="project" value="TreeGrafter"/>
</dbReference>
<evidence type="ECO:0000256" key="2">
    <source>
        <dbReference type="ARBA" id="ARBA00022443"/>
    </source>
</evidence>
<feature type="domain" description="SH3" evidence="9">
    <location>
        <begin position="924"/>
        <end position="984"/>
    </location>
</feature>
<dbReference type="SMART" id="SM00326">
    <property type="entry name" value="SH3"/>
    <property type="match status" value="1"/>
</dbReference>
<dbReference type="CDD" id="cd00174">
    <property type="entry name" value="SH3"/>
    <property type="match status" value="1"/>
</dbReference>
<dbReference type="EMBL" id="SWFS01000267">
    <property type="protein sequence ID" value="KAA8911951.1"/>
    <property type="molecule type" value="Genomic_DNA"/>
</dbReference>
<feature type="compositionally biased region" description="Low complexity" evidence="8">
    <location>
        <begin position="482"/>
        <end position="492"/>
    </location>
</feature>
<dbReference type="PANTHER" id="PTHR23065:SF7">
    <property type="entry name" value="NOSTRIN, ISOFORM H"/>
    <property type="match status" value="1"/>
</dbReference>
<dbReference type="SUPFAM" id="SSF103657">
    <property type="entry name" value="BAR/IMD domain-like"/>
    <property type="match status" value="1"/>
</dbReference>
<feature type="compositionally biased region" description="Low complexity" evidence="8">
    <location>
        <begin position="718"/>
        <end position="728"/>
    </location>
</feature>
<dbReference type="PROSITE" id="PS51741">
    <property type="entry name" value="F_BAR"/>
    <property type="match status" value="1"/>
</dbReference>
<keyword evidence="2 6" id="KW-0728">SH3 domain</keyword>
<feature type="compositionally biased region" description="Polar residues" evidence="8">
    <location>
        <begin position="901"/>
        <end position="911"/>
    </location>
</feature>
<evidence type="ECO:0000256" key="1">
    <source>
        <dbReference type="ARBA" id="ARBA00004245"/>
    </source>
</evidence>
<evidence type="ECO:0000256" key="4">
    <source>
        <dbReference type="ARBA" id="ARBA00022553"/>
    </source>
</evidence>
<protein>
    <recommendedName>
        <fullName evidence="13">SH3 domain-containing protein</fullName>
    </recommendedName>
</protein>
<comment type="subcellular location">
    <subcellularLocation>
        <location evidence="1">Cytoplasm</location>
        <location evidence="1">Cytoskeleton</location>
    </subcellularLocation>
</comment>